<feature type="transmembrane region" description="Helical" evidence="7">
    <location>
        <begin position="300"/>
        <end position="319"/>
    </location>
</feature>
<feature type="transmembrane region" description="Helical" evidence="7">
    <location>
        <begin position="365"/>
        <end position="384"/>
    </location>
</feature>
<dbReference type="PATRIC" id="fig|159743.3.peg.3289"/>
<dbReference type="GO" id="GO:0005886">
    <property type="term" value="C:plasma membrane"/>
    <property type="evidence" value="ECO:0007669"/>
    <property type="project" value="UniProtKB-SubCell"/>
</dbReference>
<feature type="compositionally biased region" description="Polar residues" evidence="6">
    <location>
        <begin position="196"/>
        <end position="207"/>
    </location>
</feature>
<dbReference type="OrthoDB" id="2351575at2"/>
<feature type="transmembrane region" description="Helical" evidence="7">
    <location>
        <begin position="7"/>
        <end position="32"/>
    </location>
</feature>
<evidence type="ECO:0000313" key="9">
    <source>
        <dbReference type="Proteomes" id="UP000032534"/>
    </source>
</evidence>
<feature type="transmembrane region" description="Helical" evidence="7">
    <location>
        <begin position="237"/>
        <end position="260"/>
    </location>
</feature>
<reference evidence="8 9" key="1">
    <citation type="submission" date="2014-11" db="EMBL/GenBank/DDBJ databases">
        <title>Draft Genome Sequences of Paenibacillus polymyxa NRRL B-30509 and Paenibacillus terrae NRRL B-30644, Strains from a Poultry Environment that Produce Tridecaptin A and Paenicidins.</title>
        <authorList>
            <person name="van Belkum M.J."/>
            <person name="Lohans C.T."/>
            <person name="Vederas J.C."/>
        </authorList>
    </citation>
    <scope>NUCLEOTIDE SEQUENCE [LARGE SCALE GENOMIC DNA]</scope>
    <source>
        <strain evidence="8 9">NRRL B-30644</strain>
    </source>
</reference>
<dbReference type="RefSeq" id="WP_044646854.1">
    <property type="nucleotide sequence ID" value="NZ_JTHP01000028.1"/>
</dbReference>
<dbReference type="InterPro" id="IPR036259">
    <property type="entry name" value="MFS_trans_sf"/>
</dbReference>
<feature type="transmembrane region" description="Helical" evidence="7">
    <location>
        <begin position="98"/>
        <end position="115"/>
    </location>
</feature>
<evidence type="ECO:0000256" key="3">
    <source>
        <dbReference type="ARBA" id="ARBA00022692"/>
    </source>
</evidence>
<dbReference type="PANTHER" id="PTHR23513:SF19">
    <property type="entry name" value="MAJOR FACILITATOR SUPERFAMILY (MFS) PROFILE DOMAIN-CONTAINING PROTEIN"/>
    <property type="match status" value="1"/>
</dbReference>
<evidence type="ECO:0000256" key="4">
    <source>
        <dbReference type="ARBA" id="ARBA00022989"/>
    </source>
</evidence>
<comment type="subcellular location">
    <subcellularLocation>
        <location evidence="1">Cell membrane</location>
        <topology evidence="1">Multi-pass membrane protein</topology>
    </subcellularLocation>
</comment>
<keyword evidence="5 7" id="KW-0472">Membrane</keyword>
<dbReference type="PANTHER" id="PTHR23513">
    <property type="entry name" value="INTEGRAL MEMBRANE EFFLUX PROTEIN-RELATED"/>
    <property type="match status" value="1"/>
</dbReference>
<name>A0A0D7X0X8_9BACL</name>
<feature type="transmembrane region" description="Helical" evidence="7">
    <location>
        <begin position="272"/>
        <end position="293"/>
    </location>
</feature>
<evidence type="ECO:0000256" key="6">
    <source>
        <dbReference type="SAM" id="MobiDB-lite"/>
    </source>
</evidence>
<dbReference type="Gene3D" id="1.20.1250.20">
    <property type="entry name" value="MFS general substrate transporter like domains"/>
    <property type="match status" value="1"/>
</dbReference>
<protein>
    <submittedName>
        <fullName evidence="8">MFS transporter</fullName>
    </submittedName>
</protein>
<dbReference type="CDD" id="cd06173">
    <property type="entry name" value="MFS_MefA_like"/>
    <property type="match status" value="1"/>
</dbReference>
<dbReference type="AlphaFoldDB" id="A0A0D7X0X8"/>
<dbReference type="SUPFAM" id="SSF103473">
    <property type="entry name" value="MFS general substrate transporter"/>
    <property type="match status" value="1"/>
</dbReference>
<proteinExistence type="predicted"/>
<dbReference type="GO" id="GO:0022857">
    <property type="term" value="F:transmembrane transporter activity"/>
    <property type="evidence" value="ECO:0007669"/>
    <property type="project" value="InterPro"/>
</dbReference>
<dbReference type="EMBL" id="JTHP01000028">
    <property type="protein sequence ID" value="KJD44859.1"/>
    <property type="molecule type" value="Genomic_DNA"/>
</dbReference>
<evidence type="ECO:0000256" key="2">
    <source>
        <dbReference type="ARBA" id="ARBA00022475"/>
    </source>
</evidence>
<evidence type="ECO:0000313" key="8">
    <source>
        <dbReference type="EMBL" id="KJD44859.1"/>
    </source>
</evidence>
<dbReference type="InterPro" id="IPR011701">
    <property type="entry name" value="MFS"/>
</dbReference>
<evidence type="ECO:0000256" key="7">
    <source>
        <dbReference type="SAM" id="Phobius"/>
    </source>
</evidence>
<sequence>MIRRSFYYLWGSQTISNVADIIYMLSVVVLVFSSSNSLMTTILIPLFRLSAQVLSGLVAPIVLGRFRLTRILLFSQFGQFVIFTLLLLYLWITPDQRSFLFIFVMVFGMSFLDGWTNPARNALVPRLATGEGLMRANGMVAVSDQVVKCAGWALSGIIVAWLGSLNTLVIASCCYLVAVTITSFIRDPLDQKELSPESSEFATSGSETAKAKEKGSHWKELGEGWQIIWHNRRIRSLMIVDSVDTIGGTSWLGVFILAYVTQVLHQDASWWGFMNASFFSGTILGGLLVVGLVKRLQRNSFLYMLGALLVYVLITVVFALNTIPVAALVLFAVSGLPVQMAGIIRRTLLQTSAPAAQLPKVMAGIDVLTNLAFGLSLLFLGWYADRFGMVQVYLLAAAMTTIAVLIGWFYRRDFQGSEQMDHPTATGAGI</sequence>
<evidence type="ECO:0000256" key="5">
    <source>
        <dbReference type="ARBA" id="ARBA00023136"/>
    </source>
</evidence>
<evidence type="ECO:0000256" key="1">
    <source>
        <dbReference type="ARBA" id="ARBA00004651"/>
    </source>
</evidence>
<feature type="transmembrane region" description="Helical" evidence="7">
    <location>
        <begin position="71"/>
        <end position="92"/>
    </location>
</feature>
<accession>A0A0D7X0X8</accession>
<gene>
    <name evidence="8" type="ORF">QD47_14765</name>
</gene>
<feature type="transmembrane region" description="Helical" evidence="7">
    <location>
        <begin position="390"/>
        <end position="410"/>
    </location>
</feature>
<comment type="caution">
    <text evidence="8">The sequence shown here is derived from an EMBL/GenBank/DDBJ whole genome shotgun (WGS) entry which is preliminary data.</text>
</comment>
<keyword evidence="9" id="KW-1185">Reference proteome</keyword>
<dbReference type="Pfam" id="PF07690">
    <property type="entry name" value="MFS_1"/>
    <property type="match status" value="1"/>
</dbReference>
<feature type="transmembrane region" description="Helical" evidence="7">
    <location>
        <begin position="325"/>
        <end position="344"/>
    </location>
</feature>
<keyword evidence="2" id="KW-1003">Cell membrane</keyword>
<feature type="region of interest" description="Disordered" evidence="6">
    <location>
        <begin position="196"/>
        <end position="215"/>
    </location>
</feature>
<feature type="transmembrane region" description="Helical" evidence="7">
    <location>
        <begin position="168"/>
        <end position="185"/>
    </location>
</feature>
<keyword evidence="4 7" id="KW-1133">Transmembrane helix</keyword>
<keyword evidence="3 7" id="KW-0812">Transmembrane</keyword>
<dbReference type="Proteomes" id="UP000032534">
    <property type="component" value="Unassembled WGS sequence"/>
</dbReference>
<organism evidence="8 9">
    <name type="scientific">Paenibacillus terrae</name>
    <dbReference type="NCBI Taxonomy" id="159743"/>
    <lineage>
        <taxon>Bacteria</taxon>
        <taxon>Bacillati</taxon>
        <taxon>Bacillota</taxon>
        <taxon>Bacilli</taxon>
        <taxon>Bacillales</taxon>
        <taxon>Paenibacillaceae</taxon>
        <taxon>Paenibacillus</taxon>
    </lineage>
</organism>